<feature type="transmembrane region" description="Helical" evidence="1">
    <location>
        <begin position="141"/>
        <end position="159"/>
    </location>
</feature>
<sequence length="165" mass="18827">MNNRPRIKLRLTAADKVLEFMGWCVVLLLWYAVTVHYSKLPEIVPVHYNAEGKVDKFGPKSVLLMIPFITTVLYVAMTIINRFPHLFNYPVKITEENALQQYTSASRLIRYLKFIVVVIFGIIAFKSIPNVAATSEGLGTWFLPFVLLSVFVPVIYFLIKSVKTA</sequence>
<protein>
    <submittedName>
        <fullName evidence="3">DUF1648 domain-containing protein</fullName>
    </submittedName>
</protein>
<feature type="transmembrane region" description="Helical" evidence="1">
    <location>
        <begin position="57"/>
        <end position="80"/>
    </location>
</feature>
<proteinExistence type="predicted"/>
<reference evidence="3 4" key="1">
    <citation type="journal article" date="2020" name="G3 (Bethesda)">
        <title>CeMbio - The Caenorhabditis elegans Microbiome Resource.</title>
        <authorList>
            <person name="Dirksen P."/>
            <person name="Assie A."/>
            <person name="Zimmermann J."/>
            <person name="Zhang F."/>
            <person name="Tietje A.M."/>
            <person name="Marsh S.A."/>
            <person name="Felix M.A."/>
            <person name="Shapira M."/>
            <person name="Kaleta C."/>
            <person name="Schulenburg H."/>
            <person name="Samuel B."/>
        </authorList>
    </citation>
    <scope>NUCLEOTIDE SEQUENCE [LARGE SCALE GENOMIC DNA]</scope>
    <source>
        <strain evidence="3 4">BIGb0170</strain>
    </source>
</reference>
<feature type="domain" description="DUF1648" evidence="2">
    <location>
        <begin position="25"/>
        <end position="70"/>
    </location>
</feature>
<dbReference type="Proteomes" id="UP000515450">
    <property type="component" value="Chromosome"/>
</dbReference>
<keyword evidence="4" id="KW-1185">Reference proteome</keyword>
<feature type="transmembrane region" description="Helical" evidence="1">
    <location>
        <begin position="111"/>
        <end position="129"/>
    </location>
</feature>
<keyword evidence="1" id="KW-1133">Transmembrane helix</keyword>
<keyword evidence="1" id="KW-0812">Transmembrane</keyword>
<gene>
    <name evidence="3" type="ORF">HS960_17995</name>
</gene>
<organism evidence="3 4">
    <name type="scientific">Sphingobacterium paramultivorum</name>
    <dbReference type="NCBI Taxonomy" id="2886510"/>
    <lineage>
        <taxon>Bacteria</taxon>
        <taxon>Pseudomonadati</taxon>
        <taxon>Bacteroidota</taxon>
        <taxon>Sphingobacteriia</taxon>
        <taxon>Sphingobacteriales</taxon>
        <taxon>Sphingobacteriaceae</taxon>
        <taxon>Sphingobacterium</taxon>
    </lineage>
</organism>
<feature type="transmembrane region" description="Helical" evidence="1">
    <location>
        <begin position="20"/>
        <end position="37"/>
    </location>
</feature>
<dbReference type="Pfam" id="PF07853">
    <property type="entry name" value="DUF1648"/>
    <property type="match status" value="1"/>
</dbReference>
<evidence type="ECO:0000256" key="1">
    <source>
        <dbReference type="SAM" id="Phobius"/>
    </source>
</evidence>
<accession>A0A7G5E603</accession>
<evidence type="ECO:0000259" key="2">
    <source>
        <dbReference type="Pfam" id="PF07853"/>
    </source>
</evidence>
<dbReference type="InterPro" id="IPR012867">
    <property type="entry name" value="DUF1648"/>
</dbReference>
<dbReference type="EMBL" id="CP058555">
    <property type="protein sequence ID" value="QMV69428.1"/>
    <property type="molecule type" value="Genomic_DNA"/>
</dbReference>
<evidence type="ECO:0000313" key="4">
    <source>
        <dbReference type="Proteomes" id="UP000515450"/>
    </source>
</evidence>
<name>A0A7G5E603_9SPHI</name>
<keyword evidence="1" id="KW-0472">Membrane</keyword>
<evidence type="ECO:0000313" key="3">
    <source>
        <dbReference type="EMBL" id="QMV69428.1"/>
    </source>
</evidence>
<dbReference type="AlphaFoldDB" id="A0A7G5E603"/>
<dbReference type="RefSeq" id="WP_159731368.1">
    <property type="nucleotide sequence ID" value="NZ_CP058555.1"/>
</dbReference>